<keyword evidence="1" id="KW-0732">Signal</keyword>
<dbReference type="Proteomes" id="UP001557470">
    <property type="component" value="Unassembled WGS sequence"/>
</dbReference>
<sequence length="169" mass="18962">MMAKTQLGILLRVTIGTLCFQLLLEDVSGAVHGVFASQGLDQSISEANLMFEFLLSGIEIDEDNNIFLLDLEMASMKQGRAFLARINDNIPKTLSSIDQMVKALEDQRGPLPLAAPQFESLILGIVYCAHQAKLQVQDDDRDKWSDVMFRLANITVNELRRPHPIKKYT</sequence>
<dbReference type="Pfam" id="PF15173">
    <property type="entry name" value="FAM180"/>
    <property type="match status" value="1"/>
</dbReference>
<gene>
    <name evidence="2" type="ORF">UPYG_G00272580</name>
</gene>
<evidence type="ECO:0000313" key="2">
    <source>
        <dbReference type="EMBL" id="KAL0968840.1"/>
    </source>
</evidence>
<evidence type="ECO:0000256" key="1">
    <source>
        <dbReference type="SAM" id="SignalP"/>
    </source>
</evidence>
<evidence type="ECO:0000313" key="3">
    <source>
        <dbReference type="Proteomes" id="UP001557470"/>
    </source>
</evidence>
<proteinExistence type="predicted"/>
<reference evidence="2 3" key="1">
    <citation type="submission" date="2024-06" db="EMBL/GenBank/DDBJ databases">
        <authorList>
            <person name="Pan Q."/>
            <person name="Wen M."/>
            <person name="Jouanno E."/>
            <person name="Zahm M."/>
            <person name="Klopp C."/>
            <person name="Cabau C."/>
            <person name="Louis A."/>
            <person name="Berthelot C."/>
            <person name="Parey E."/>
            <person name="Roest Crollius H."/>
            <person name="Montfort J."/>
            <person name="Robinson-Rechavi M."/>
            <person name="Bouchez O."/>
            <person name="Lampietro C."/>
            <person name="Lopez Roques C."/>
            <person name="Donnadieu C."/>
            <person name="Postlethwait J."/>
            <person name="Bobe J."/>
            <person name="Verreycken H."/>
            <person name="Guiguen Y."/>
        </authorList>
    </citation>
    <scope>NUCLEOTIDE SEQUENCE [LARGE SCALE GENOMIC DNA]</scope>
    <source>
        <strain evidence="2">Up_M1</strain>
        <tissue evidence="2">Testis</tissue>
    </source>
</reference>
<accession>A0ABD0WG95</accession>
<comment type="caution">
    <text evidence="2">The sequence shown here is derived from an EMBL/GenBank/DDBJ whole genome shotgun (WGS) entry which is preliminary data.</text>
</comment>
<dbReference type="AlphaFoldDB" id="A0ABD0WG95"/>
<feature type="signal peptide" evidence="1">
    <location>
        <begin position="1"/>
        <end position="29"/>
    </location>
</feature>
<name>A0ABD0WG95_UMBPY</name>
<dbReference type="InterPro" id="IPR029170">
    <property type="entry name" value="FAM180"/>
</dbReference>
<dbReference type="PANTHER" id="PTHR34034:SF2">
    <property type="entry name" value="PROTEIN FAM180A"/>
    <property type="match status" value="1"/>
</dbReference>
<organism evidence="2 3">
    <name type="scientific">Umbra pygmaea</name>
    <name type="common">Eastern mudminnow</name>
    <dbReference type="NCBI Taxonomy" id="75934"/>
    <lineage>
        <taxon>Eukaryota</taxon>
        <taxon>Metazoa</taxon>
        <taxon>Chordata</taxon>
        <taxon>Craniata</taxon>
        <taxon>Vertebrata</taxon>
        <taxon>Euteleostomi</taxon>
        <taxon>Actinopterygii</taxon>
        <taxon>Neopterygii</taxon>
        <taxon>Teleostei</taxon>
        <taxon>Protacanthopterygii</taxon>
        <taxon>Esociformes</taxon>
        <taxon>Umbridae</taxon>
        <taxon>Umbra</taxon>
    </lineage>
</organism>
<dbReference type="PANTHER" id="PTHR34034">
    <property type="entry name" value="PROTEIN FAM180A-RELATED"/>
    <property type="match status" value="1"/>
</dbReference>
<keyword evidence="3" id="KW-1185">Reference proteome</keyword>
<dbReference type="EMBL" id="JAGEUA010000008">
    <property type="protein sequence ID" value="KAL0968840.1"/>
    <property type="molecule type" value="Genomic_DNA"/>
</dbReference>
<evidence type="ECO:0008006" key="4">
    <source>
        <dbReference type="Google" id="ProtNLM"/>
    </source>
</evidence>
<feature type="chain" id="PRO_5044794617" description="Protein FAM180A" evidence="1">
    <location>
        <begin position="30"/>
        <end position="169"/>
    </location>
</feature>
<protein>
    <recommendedName>
        <fullName evidence="4">Protein FAM180A</fullName>
    </recommendedName>
</protein>